<dbReference type="GO" id="GO:0046872">
    <property type="term" value="F:metal ion binding"/>
    <property type="evidence" value="ECO:0007669"/>
    <property type="project" value="UniProtKB-KW"/>
</dbReference>
<dbReference type="RefSeq" id="XP_024672160.1">
    <property type="nucleotide sequence ID" value="XM_024818675.1"/>
</dbReference>
<accession>A0A2I2FBY8</accession>
<evidence type="ECO:0000256" key="4">
    <source>
        <dbReference type="ARBA" id="ARBA00023125"/>
    </source>
</evidence>
<evidence type="ECO:0000256" key="2">
    <source>
        <dbReference type="ARBA" id="ARBA00022833"/>
    </source>
</evidence>
<keyword evidence="6" id="KW-0539">Nucleus</keyword>
<keyword evidence="2" id="KW-0862">Zinc</keyword>
<dbReference type="STRING" id="41067.A0A2I2FBY8"/>
<organism evidence="7 8">
    <name type="scientific">Aspergillus candidus</name>
    <dbReference type="NCBI Taxonomy" id="41067"/>
    <lineage>
        <taxon>Eukaryota</taxon>
        <taxon>Fungi</taxon>
        <taxon>Dikarya</taxon>
        <taxon>Ascomycota</taxon>
        <taxon>Pezizomycotina</taxon>
        <taxon>Eurotiomycetes</taxon>
        <taxon>Eurotiomycetidae</taxon>
        <taxon>Eurotiales</taxon>
        <taxon>Aspergillaceae</taxon>
        <taxon>Aspergillus</taxon>
        <taxon>Aspergillus subgen. Circumdati</taxon>
    </lineage>
</organism>
<evidence type="ECO:0000313" key="7">
    <source>
        <dbReference type="EMBL" id="PLB38148.1"/>
    </source>
</evidence>
<evidence type="ECO:0000256" key="1">
    <source>
        <dbReference type="ARBA" id="ARBA00022723"/>
    </source>
</evidence>
<gene>
    <name evidence="7" type="ORF">BDW47DRAFT_29204</name>
</gene>
<dbReference type="Proteomes" id="UP000234585">
    <property type="component" value="Unassembled WGS sequence"/>
</dbReference>
<dbReference type="InterPro" id="IPR051615">
    <property type="entry name" value="Transcr_Regulatory_Elem"/>
</dbReference>
<sequence>MIGFDLEDKRIISATMQDCPMPPDIAYQYTIYLSTFIYDTLWSLHLRQPRAISLSMLCTVRDSAPKSTQNRMLHVWVDLCVHIAEVSDIMTTSLPLDSHSRVHILQIEQRLQSHYDALPPDLSASVGELDMAGYTYHIQFHCVKIVLHRALLQSTLEQDHENAAPTNDTYRYTRSISPKVIYESAVHITSLILTYKQIFGPDKMVPLMVYSIYMAATSLVSHVRSLHGLGAPADRDEKRIRLLIDTLTQIRAHFPVASRMCQTIKESFGAPSFGYTSPLGQRQIRSSTRNSATLQINGSGIISPLGNYVPGISSDSSCMDDGRFSMAS</sequence>
<dbReference type="PANTHER" id="PTHR31313:SF81">
    <property type="entry name" value="TY1 ENHANCER ACTIVATOR"/>
    <property type="match status" value="1"/>
</dbReference>
<keyword evidence="5" id="KW-0804">Transcription</keyword>
<reference evidence="7 8" key="1">
    <citation type="submission" date="2017-12" db="EMBL/GenBank/DDBJ databases">
        <authorList>
            <consortium name="DOE Joint Genome Institute"/>
            <person name="Haridas S."/>
            <person name="Kjaerbolling I."/>
            <person name="Vesth T.C."/>
            <person name="Frisvad J.C."/>
            <person name="Nybo J.L."/>
            <person name="Theobald S."/>
            <person name="Kuo A."/>
            <person name="Bowyer P."/>
            <person name="Matsuda Y."/>
            <person name="Mondo S."/>
            <person name="Lyhne E.K."/>
            <person name="Kogle M.E."/>
            <person name="Clum A."/>
            <person name="Lipzen A."/>
            <person name="Salamov A."/>
            <person name="Ngan C.Y."/>
            <person name="Daum C."/>
            <person name="Chiniquy J."/>
            <person name="Barry K."/>
            <person name="LaButti K."/>
            <person name="Simmons B.A."/>
            <person name="Magnuson J.K."/>
            <person name="Mortensen U.H."/>
            <person name="Larsen T.O."/>
            <person name="Grigoriev I.V."/>
            <person name="Baker S.E."/>
            <person name="Andersen M.R."/>
            <person name="Nordberg H.P."/>
            <person name="Cantor M.N."/>
            <person name="Hua S.X."/>
        </authorList>
    </citation>
    <scope>NUCLEOTIDE SEQUENCE [LARGE SCALE GENOMIC DNA]</scope>
    <source>
        <strain evidence="7 8">CBS 102.13</strain>
    </source>
</reference>
<keyword evidence="1" id="KW-0479">Metal-binding</keyword>
<evidence type="ECO:0000313" key="8">
    <source>
        <dbReference type="Proteomes" id="UP000234585"/>
    </source>
</evidence>
<keyword evidence="8" id="KW-1185">Reference proteome</keyword>
<evidence type="ECO:0000256" key="3">
    <source>
        <dbReference type="ARBA" id="ARBA00023015"/>
    </source>
</evidence>
<evidence type="ECO:0000256" key="6">
    <source>
        <dbReference type="ARBA" id="ARBA00023242"/>
    </source>
</evidence>
<evidence type="ECO:0008006" key="9">
    <source>
        <dbReference type="Google" id="ProtNLM"/>
    </source>
</evidence>
<dbReference type="EMBL" id="KZ559137">
    <property type="protein sequence ID" value="PLB38148.1"/>
    <property type="molecule type" value="Genomic_DNA"/>
</dbReference>
<dbReference type="AlphaFoldDB" id="A0A2I2FBY8"/>
<evidence type="ECO:0000256" key="5">
    <source>
        <dbReference type="ARBA" id="ARBA00023163"/>
    </source>
</evidence>
<dbReference type="GO" id="GO:0003677">
    <property type="term" value="F:DNA binding"/>
    <property type="evidence" value="ECO:0007669"/>
    <property type="project" value="UniProtKB-KW"/>
</dbReference>
<dbReference type="OrthoDB" id="4138029at2759"/>
<protein>
    <recommendedName>
        <fullName evidence="9">Transcription factor domain-containing protein</fullName>
    </recommendedName>
</protein>
<keyword evidence="3" id="KW-0805">Transcription regulation</keyword>
<dbReference type="GeneID" id="36525835"/>
<keyword evidence="4" id="KW-0238">DNA-binding</keyword>
<dbReference type="CDD" id="cd12148">
    <property type="entry name" value="fungal_TF_MHR"/>
    <property type="match status" value="1"/>
</dbReference>
<dbReference type="PANTHER" id="PTHR31313">
    <property type="entry name" value="TY1 ENHANCER ACTIVATOR"/>
    <property type="match status" value="1"/>
</dbReference>
<name>A0A2I2FBY8_ASPCN</name>
<proteinExistence type="predicted"/>